<organism evidence="12 13">
    <name type="scientific">Clostridium saccharobutylicum DSM 13864</name>
    <dbReference type="NCBI Taxonomy" id="1345695"/>
    <lineage>
        <taxon>Bacteria</taxon>
        <taxon>Bacillati</taxon>
        <taxon>Bacillota</taxon>
        <taxon>Clostridia</taxon>
        <taxon>Eubacteriales</taxon>
        <taxon>Clostridiaceae</taxon>
        <taxon>Clostridium</taxon>
    </lineage>
</organism>
<evidence type="ECO:0000259" key="10">
    <source>
        <dbReference type="PROSITE" id="PS51192"/>
    </source>
</evidence>
<keyword evidence="3" id="KW-0540">Nuclease</keyword>
<dbReference type="RefSeq" id="WP_022746617.1">
    <property type="nucleotide sequence ID" value="NC_022571.1"/>
</dbReference>
<evidence type="ECO:0000256" key="2">
    <source>
        <dbReference type="ARBA" id="ARBA00009046"/>
    </source>
</evidence>
<evidence type="ECO:0000256" key="3">
    <source>
        <dbReference type="ARBA" id="ARBA00022722"/>
    </source>
</evidence>
<dbReference type="GO" id="GO:0004518">
    <property type="term" value="F:nuclease activity"/>
    <property type="evidence" value="ECO:0007669"/>
    <property type="project" value="UniProtKB-KW"/>
</dbReference>
<evidence type="ECO:0000259" key="11">
    <source>
        <dbReference type="PROSITE" id="PS51643"/>
    </source>
</evidence>
<dbReference type="AlphaFoldDB" id="U5MRS3"/>
<keyword evidence="13" id="KW-1185">Reference proteome</keyword>
<dbReference type="HOGENOM" id="CLU_010123_1_1_9"/>
<evidence type="ECO:0000313" key="12">
    <source>
        <dbReference type="EMBL" id="AGX43469.1"/>
    </source>
</evidence>
<evidence type="ECO:0000256" key="1">
    <source>
        <dbReference type="ARBA" id="ARBA00006847"/>
    </source>
</evidence>
<accession>U5MRS3</accession>
<dbReference type="eggNOG" id="COG1203">
    <property type="taxonomic scope" value="Bacteria"/>
</dbReference>
<keyword evidence="5" id="KW-0547">Nucleotide-binding</keyword>
<keyword evidence="4" id="KW-0479">Metal-binding</keyword>
<dbReference type="Gene3D" id="1.10.3210.30">
    <property type="match status" value="1"/>
</dbReference>
<dbReference type="PROSITE" id="PS51192">
    <property type="entry name" value="HELICASE_ATP_BIND_1"/>
    <property type="match status" value="1"/>
</dbReference>
<evidence type="ECO:0000256" key="8">
    <source>
        <dbReference type="ARBA" id="ARBA00022840"/>
    </source>
</evidence>
<protein>
    <submittedName>
        <fullName evidence="12">Crispr-associated helicase Cas3</fullName>
    </submittedName>
</protein>
<keyword evidence="6" id="KW-0378">Hydrolase</keyword>
<dbReference type="GeneID" id="55474913"/>
<dbReference type="InterPro" id="IPR038257">
    <property type="entry name" value="CRISPR-assoc_Cas3_HD_sf"/>
</dbReference>
<feature type="domain" description="Helicase ATP-binding" evidence="10">
    <location>
        <begin position="317"/>
        <end position="517"/>
    </location>
</feature>
<name>U5MRS3_CLOSA</name>
<dbReference type="InterPro" id="IPR011545">
    <property type="entry name" value="DEAD/DEAH_box_helicase_dom"/>
</dbReference>
<dbReference type="InterPro" id="IPR014001">
    <property type="entry name" value="Helicase_ATP-bd"/>
</dbReference>
<evidence type="ECO:0000313" key="13">
    <source>
        <dbReference type="Proteomes" id="UP000017118"/>
    </source>
</evidence>
<dbReference type="InterPro" id="IPR006474">
    <property type="entry name" value="Helicase_Cas3_CRISPR-ass_core"/>
</dbReference>
<dbReference type="OrthoDB" id="9810236at2"/>
<dbReference type="GO" id="GO:0004386">
    <property type="term" value="F:helicase activity"/>
    <property type="evidence" value="ECO:0007669"/>
    <property type="project" value="UniProtKB-KW"/>
</dbReference>
<dbReference type="InterPro" id="IPR006483">
    <property type="entry name" value="CRISPR-assoc_Cas3_HD"/>
</dbReference>
<keyword evidence="7" id="KW-0347">Helicase</keyword>
<dbReference type="SUPFAM" id="SSF52540">
    <property type="entry name" value="P-loop containing nucleoside triphosphate hydrolases"/>
    <property type="match status" value="1"/>
</dbReference>
<dbReference type="PROSITE" id="PS51643">
    <property type="entry name" value="HD_CAS3"/>
    <property type="match status" value="1"/>
</dbReference>
<evidence type="ECO:0000256" key="5">
    <source>
        <dbReference type="ARBA" id="ARBA00022741"/>
    </source>
</evidence>
<dbReference type="GO" id="GO:0005524">
    <property type="term" value="F:ATP binding"/>
    <property type="evidence" value="ECO:0007669"/>
    <property type="project" value="UniProtKB-KW"/>
</dbReference>
<comment type="similarity">
    <text evidence="1">In the N-terminal section; belongs to the CRISPR-associated nuclease Cas3-HD family.</text>
</comment>
<comment type="similarity">
    <text evidence="2">In the central section; belongs to the CRISPR-associated helicase Cas3 family.</text>
</comment>
<dbReference type="KEGG" id="csb:CLSA_c24960"/>
<feature type="domain" description="HD Cas3-type" evidence="11">
    <location>
        <begin position="26"/>
        <end position="245"/>
    </location>
</feature>
<dbReference type="GO" id="GO:0016787">
    <property type="term" value="F:hydrolase activity"/>
    <property type="evidence" value="ECO:0007669"/>
    <property type="project" value="UniProtKB-KW"/>
</dbReference>
<dbReference type="SMART" id="SM00487">
    <property type="entry name" value="DEXDc"/>
    <property type="match status" value="1"/>
</dbReference>
<evidence type="ECO:0000256" key="9">
    <source>
        <dbReference type="ARBA" id="ARBA00023118"/>
    </source>
</evidence>
<dbReference type="Pfam" id="PF00270">
    <property type="entry name" value="DEAD"/>
    <property type="match status" value="1"/>
</dbReference>
<dbReference type="GO" id="GO:0051607">
    <property type="term" value="P:defense response to virus"/>
    <property type="evidence" value="ECO:0007669"/>
    <property type="project" value="UniProtKB-KW"/>
</dbReference>
<dbReference type="Pfam" id="PF22590">
    <property type="entry name" value="Cas3-like_C_2"/>
    <property type="match status" value="1"/>
</dbReference>
<keyword evidence="9" id="KW-0051">Antiviral defense</keyword>
<proteinExistence type="inferred from homology"/>
<dbReference type="GO" id="GO:0046872">
    <property type="term" value="F:metal ion binding"/>
    <property type="evidence" value="ECO:0007669"/>
    <property type="project" value="UniProtKB-KW"/>
</dbReference>
<dbReference type="InterPro" id="IPR054712">
    <property type="entry name" value="Cas3-like_dom"/>
</dbReference>
<dbReference type="Gene3D" id="3.40.50.300">
    <property type="entry name" value="P-loop containing nucleotide triphosphate hydrolases"/>
    <property type="match status" value="2"/>
</dbReference>
<dbReference type="Proteomes" id="UP000017118">
    <property type="component" value="Chromosome"/>
</dbReference>
<dbReference type="GO" id="GO:0003676">
    <property type="term" value="F:nucleic acid binding"/>
    <property type="evidence" value="ECO:0007669"/>
    <property type="project" value="InterPro"/>
</dbReference>
<keyword evidence="8" id="KW-0067">ATP-binding</keyword>
<reference evidence="12 13" key="1">
    <citation type="journal article" date="2013" name="Genome Announc.">
        <title>Complete Genome Sequence of the Solvent Producer Clostridium saccharobutylicum NCP262 (DSM 13864).</title>
        <authorList>
            <person name="Poehlein A."/>
            <person name="Hartwich K."/>
            <person name="Krabben P."/>
            <person name="Ehrenreich A."/>
            <person name="Liebl W."/>
            <person name="Durre P."/>
            <person name="Gottschalk G."/>
            <person name="Daniel R."/>
        </authorList>
    </citation>
    <scope>NUCLEOTIDE SEQUENCE [LARGE SCALE GENOMIC DNA]</scope>
    <source>
        <strain evidence="12">DSM 13864</strain>
    </source>
</reference>
<sequence>MYFNENYFINIDNLLSKKYSFYAHLKNDRKETLKEHTELCKNYFNKLVDSKGLDRIFLNFEEIYLKNTSEKGKLLFRELLMNTIVLHDIGKINPFFQSRKMGNNSIEYSEKFCIIDSQHSIISAVLYLDYFMDKVLKLEKDDKKCIRLFMFLNAYIISKHHGNLEEFKKFLSSFDDDEVGFKVMSIFNNTYKDIYLKDFSLSEVKMKKACNNTNNYLKKIDKEKAVYLYTYERLLYSLLVACDFYATTEFMNGVELNEFGEIAEISEFYDIYKSTSVYRNIRKYENEDYYKDRKDLKNEKNINILRNEMFLDAEKELSKKINEDIFYLEAPTGSGKSNVSINLSFKLFEDNPTLKKIFYVYPFNTLVEQNLNTLNETFGENEDVFNRIAVINSISPIKMDENSKKGVDNEDNYEYYAKALLNRQFLNYPIILTTHVSLFNSMFNSLKESAFAFHQLVNSVIVLDEIQSYKNIIWAEIILFLKGFAKILNMKVIIMSATLPNLNILTSSKESTATLIEDRNKYFSNSLFKDRVKVSYELMDEDDTINALLNHVIDNSYKKKKILIEFIKKESAYNFYRKVKESIDMNDRINCSVELMTGDDNSIERQRILKSIKSSNAEKEGIILVATQVIEAGVDIDMDIGYKDISKLDSDEQFLGRINRSCKRRGVVYFFNLDRTDGIYKNDVRVNTELSLLDDDMKRILVEKNFEDYYLPVLNLIQERFNNTFNDSNLEKFLIEDVGQLNTRKVEERMKLIEEDNWNMSIYLARIINKEEENTTVNIDGKEVWESYKDLLANNSMQYAEKQVKLSEVKSKMNYFIYQINKNSDLLYNDKIGELYYIKNGEKYFDGEKLNKDKFKREVGIFV</sequence>
<dbReference type="NCBIfam" id="TIGR01596">
    <property type="entry name" value="cas3_HD"/>
    <property type="match status" value="1"/>
</dbReference>
<dbReference type="CDD" id="cd09641">
    <property type="entry name" value="Cas3''_I"/>
    <property type="match status" value="1"/>
</dbReference>
<evidence type="ECO:0000256" key="6">
    <source>
        <dbReference type="ARBA" id="ARBA00022801"/>
    </source>
</evidence>
<dbReference type="EMBL" id="CP006721">
    <property type="protein sequence ID" value="AGX43469.1"/>
    <property type="molecule type" value="Genomic_DNA"/>
</dbReference>
<evidence type="ECO:0000256" key="4">
    <source>
        <dbReference type="ARBA" id="ARBA00022723"/>
    </source>
</evidence>
<dbReference type="PATRIC" id="fig|1345695.10.peg.4322"/>
<dbReference type="NCBIfam" id="TIGR01587">
    <property type="entry name" value="cas3_core"/>
    <property type="match status" value="1"/>
</dbReference>
<dbReference type="InterPro" id="IPR027417">
    <property type="entry name" value="P-loop_NTPase"/>
</dbReference>
<gene>
    <name evidence="12" type="primary">cas3</name>
    <name evidence="12" type="ORF">CLSA_c24960</name>
</gene>
<evidence type="ECO:0000256" key="7">
    <source>
        <dbReference type="ARBA" id="ARBA00022806"/>
    </source>
</evidence>